<keyword evidence="4 9" id="KW-0732">Signal</keyword>
<feature type="chain" id="PRO_5033907747" description="Leucine-rich repeat-containing N-terminal plant-type domain-containing protein" evidence="9">
    <location>
        <begin position="33"/>
        <end position="127"/>
    </location>
</feature>
<evidence type="ECO:0000313" key="11">
    <source>
        <dbReference type="EMBL" id="MBA4649026.1"/>
    </source>
</evidence>
<dbReference type="AlphaFoldDB" id="A0A7C9DT11"/>
<protein>
    <recommendedName>
        <fullName evidence="10">Leucine-rich repeat-containing N-terminal plant-type domain-containing protein</fullName>
    </recommendedName>
</protein>
<name>A0A7C9DT11_OPUST</name>
<keyword evidence="3" id="KW-0812">Transmembrane</keyword>
<accession>A0A7C9DT11</accession>
<proteinExistence type="predicted"/>
<dbReference type="EMBL" id="GISG01158051">
    <property type="protein sequence ID" value="MBA4649027.1"/>
    <property type="molecule type" value="Transcribed_RNA"/>
</dbReference>
<comment type="subcellular location">
    <subcellularLocation>
        <location evidence="1">Membrane</location>
        <topology evidence="1">Single-pass type I membrane protein</topology>
    </subcellularLocation>
</comment>
<dbReference type="PANTHER" id="PTHR48063:SF101">
    <property type="entry name" value="LRR RECEPTOR-LIKE SERINE_THREONINE-PROTEIN KINASE FLS2"/>
    <property type="match status" value="1"/>
</dbReference>
<evidence type="ECO:0000256" key="9">
    <source>
        <dbReference type="SAM" id="SignalP"/>
    </source>
</evidence>
<dbReference type="InterPro" id="IPR046956">
    <property type="entry name" value="RLP23-like"/>
</dbReference>
<dbReference type="InterPro" id="IPR032675">
    <property type="entry name" value="LRR_dom_sf"/>
</dbReference>
<dbReference type="EMBL" id="GISG01158050">
    <property type="protein sequence ID" value="MBA4649026.1"/>
    <property type="molecule type" value="Transcribed_RNA"/>
</dbReference>
<keyword evidence="6" id="KW-1133">Transmembrane helix</keyword>
<evidence type="ECO:0000256" key="6">
    <source>
        <dbReference type="ARBA" id="ARBA00022989"/>
    </source>
</evidence>
<feature type="domain" description="Leucine-rich repeat-containing N-terminal plant-type" evidence="10">
    <location>
        <begin position="40"/>
        <end position="77"/>
    </location>
</feature>
<feature type="signal peptide" evidence="9">
    <location>
        <begin position="1"/>
        <end position="32"/>
    </location>
</feature>
<dbReference type="InterPro" id="IPR013210">
    <property type="entry name" value="LRR_N_plant-typ"/>
</dbReference>
<dbReference type="GO" id="GO:0016020">
    <property type="term" value="C:membrane"/>
    <property type="evidence" value="ECO:0007669"/>
    <property type="project" value="UniProtKB-SubCell"/>
</dbReference>
<evidence type="ECO:0000256" key="1">
    <source>
        <dbReference type="ARBA" id="ARBA00004479"/>
    </source>
</evidence>
<keyword evidence="7" id="KW-0472">Membrane</keyword>
<evidence type="ECO:0000256" key="8">
    <source>
        <dbReference type="ARBA" id="ARBA00023180"/>
    </source>
</evidence>
<keyword evidence="2" id="KW-0433">Leucine-rich repeat</keyword>
<organism evidence="11">
    <name type="scientific">Opuntia streptacantha</name>
    <name type="common">Prickly pear cactus</name>
    <name type="synonym">Opuntia cardona</name>
    <dbReference type="NCBI Taxonomy" id="393608"/>
    <lineage>
        <taxon>Eukaryota</taxon>
        <taxon>Viridiplantae</taxon>
        <taxon>Streptophyta</taxon>
        <taxon>Embryophyta</taxon>
        <taxon>Tracheophyta</taxon>
        <taxon>Spermatophyta</taxon>
        <taxon>Magnoliopsida</taxon>
        <taxon>eudicotyledons</taxon>
        <taxon>Gunneridae</taxon>
        <taxon>Pentapetalae</taxon>
        <taxon>Caryophyllales</taxon>
        <taxon>Cactineae</taxon>
        <taxon>Cactaceae</taxon>
        <taxon>Opuntioideae</taxon>
        <taxon>Opuntia</taxon>
    </lineage>
</organism>
<keyword evidence="5" id="KW-0677">Repeat</keyword>
<evidence type="ECO:0000259" key="10">
    <source>
        <dbReference type="Pfam" id="PF08263"/>
    </source>
</evidence>
<dbReference type="PANTHER" id="PTHR48063">
    <property type="entry name" value="LRR RECEPTOR-LIKE KINASE"/>
    <property type="match status" value="1"/>
</dbReference>
<dbReference type="Pfam" id="PF08263">
    <property type="entry name" value="LRRNT_2"/>
    <property type="match status" value="1"/>
</dbReference>
<evidence type="ECO:0000256" key="4">
    <source>
        <dbReference type="ARBA" id="ARBA00022729"/>
    </source>
</evidence>
<reference evidence="11" key="2">
    <citation type="submission" date="2020-07" db="EMBL/GenBank/DDBJ databases">
        <authorList>
            <person name="Vera ALvarez R."/>
            <person name="Arias-Moreno D.M."/>
            <person name="Jimenez-Jacinto V."/>
            <person name="Jimenez-Bremont J.F."/>
            <person name="Swaminathan K."/>
            <person name="Moose S.P."/>
            <person name="Guerrero-Gonzalez M.L."/>
            <person name="Marino-Ramirez L."/>
            <person name="Landsman D."/>
            <person name="Rodriguez-Kessler M."/>
            <person name="Delgado-Sanchez P."/>
        </authorList>
    </citation>
    <scope>NUCLEOTIDE SEQUENCE</scope>
    <source>
        <tissue evidence="11">Cladode</tissue>
    </source>
</reference>
<keyword evidence="8" id="KW-0325">Glycoprotein</keyword>
<evidence type="ECO:0000256" key="2">
    <source>
        <dbReference type="ARBA" id="ARBA00022614"/>
    </source>
</evidence>
<sequence length="127" mass="14277">MMMWNPSMERCSYLLFLLAWLIPSSPRYTASGINIQCVGKEREALLNFRQGIEADKCGLLTSWEGQECCHWYGIHCSNHSGHVIGLDLRGTTNQEGDCSLEGVCSSMHDAAFKLRVHDLHTLPFSIC</sequence>
<dbReference type="Gene3D" id="3.80.10.10">
    <property type="entry name" value="Ribonuclease Inhibitor"/>
    <property type="match status" value="1"/>
</dbReference>
<evidence type="ECO:0000256" key="3">
    <source>
        <dbReference type="ARBA" id="ARBA00022692"/>
    </source>
</evidence>
<reference evidence="11" key="1">
    <citation type="journal article" date="2013" name="J. Plant Res.">
        <title>Effect of fungi and light on seed germination of three Opuntia species from semiarid lands of central Mexico.</title>
        <authorList>
            <person name="Delgado-Sanchez P."/>
            <person name="Jimenez-Bremont J.F."/>
            <person name="Guerrero-Gonzalez Mde L."/>
            <person name="Flores J."/>
        </authorList>
    </citation>
    <scope>NUCLEOTIDE SEQUENCE</scope>
    <source>
        <tissue evidence="11">Cladode</tissue>
    </source>
</reference>
<evidence type="ECO:0000256" key="5">
    <source>
        <dbReference type="ARBA" id="ARBA00022737"/>
    </source>
</evidence>
<evidence type="ECO:0000256" key="7">
    <source>
        <dbReference type="ARBA" id="ARBA00023136"/>
    </source>
</evidence>